<evidence type="ECO:0000256" key="2">
    <source>
        <dbReference type="ARBA" id="ARBA00022475"/>
    </source>
</evidence>
<evidence type="ECO:0000256" key="1">
    <source>
        <dbReference type="ARBA" id="ARBA00004651"/>
    </source>
</evidence>
<name>A0A9D2UGH5_9MICC</name>
<evidence type="ECO:0000256" key="5">
    <source>
        <dbReference type="ARBA" id="ARBA00023136"/>
    </source>
</evidence>
<evidence type="ECO:0000256" key="3">
    <source>
        <dbReference type="ARBA" id="ARBA00022692"/>
    </source>
</evidence>
<evidence type="ECO:0000313" key="12">
    <source>
        <dbReference type="Proteomes" id="UP000823908"/>
    </source>
</evidence>
<evidence type="ECO:0000256" key="4">
    <source>
        <dbReference type="ARBA" id="ARBA00022989"/>
    </source>
</evidence>
<dbReference type="InterPro" id="IPR050250">
    <property type="entry name" value="Macrolide_Exporter_MacB"/>
</dbReference>
<keyword evidence="2" id="KW-1003">Cell membrane</keyword>
<dbReference type="GO" id="GO:0005886">
    <property type="term" value="C:plasma membrane"/>
    <property type="evidence" value="ECO:0007669"/>
    <property type="project" value="UniProtKB-SubCell"/>
</dbReference>
<dbReference type="Pfam" id="PF02687">
    <property type="entry name" value="FtsX"/>
    <property type="match status" value="1"/>
</dbReference>
<dbReference type="PANTHER" id="PTHR30572">
    <property type="entry name" value="MEMBRANE COMPONENT OF TRANSPORTER-RELATED"/>
    <property type="match status" value="1"/>
</dbReference>
<dbReference type="InterPro" id="IPR003838">
    <property type="entry name" value="ABC3_permease_C"/>
</dbReference>
<evidence type="ECO:0000259" key="10">
    <source>
        <dbReference type="Pfam" id="PF12704"/>
    </source>
</evidence>
<protein>
    <submittedName>
        <fullName evidence="11">ABC transporter permease</fullName>
    </submittedName>
</protein>
<dbReference type="EMBL" id="DWUS01000205">
    <property type="protein sequence ID" value="HJD52005.1"/>
    <property type="molecule type" value="Genomic_DNA"/>
</dbReference>
<dbReference type="PANTHER" id="PTHR30572:SF4">
    <property type="entry name" value="ABC TRANSPORTER PERMEASE YTRF"/>
    <property type="match status" value="1"/>
</dbReference>
<keyword evidence="5 8" id="KW-0472">Membrane</keyword>
<dbReference type="GO" id="GO:0022857">
    <property type="term" value="F:transmembrane transporter activity"/>
    <property type="evidence" value="ECO:0007669"/>
    <property type="project" value="TreeGrafter"/>
</dbReference>
<evidence type="ECO:0000256" key="7">
    <source>
        <dbReference type="SAM" id="MobiDB-lite"/>
    </source>
</evidence>
<feature type="transmembrane region" description="Helical" evidence="8">
    <location>
        <begin position="395"/>
        <end position="415"/>
    </location>
</feature>
<feature type="transmembrane region" description="Helical" evidence="8">
    <location>
        <begin position="302"/>
        <end position="331"/>
    </location>
</feature>
<keyword evidence="3 8" id="KW-0812">Transmembrane</keyword>
<comment type="subcellular location">
    <subcellularLocation>
        <location evidence="1">Cell membrane</location>
        <topology evidence="1">Multi-pass membrane protein</topology>
    </subcellularLocation>
</comment>
<feature type="transmembrane region" description="Helical" evidence="8">
    <location>
        <begin position="21"/>
        <end position="41"/>
    </location>
</feature>
<dbReference type="InterPro" id="IPR025857">
    <property type="entry name" value="MacB_PCD"/>
</dbReference>
<accession>A0A9D2UGH5</accession>
<reference evidence="11" key="2">
    <citation type="submission" date="2021-04" db="EMBL/GenBank/DDBJ databases">
        <authorList>
            <person name="Gilroy R."/>
        </authorList>
    </citation>
    <scope>NUCLEOTIDE SEQUENCE</scope>
    <source>
        <strain evidence="11">ChiHjej10B9-4811</strain>
    </source>
</reference>
<dbReference type="Pfam" id="PF12704">
    <property type="entry name" value="MacB_PCD"/>
    <property type="match status" value="1"/>
</dbReference>
<evidence type="ECO:0000256" key="6">
    <source>
        <dbReference type="ARBA" id="ARBA00038076"/>
    </source>
</evidence>
<evidence type="ECO:0000256" key="8">
    <source>
        <dbReference type="SAM" id="Phobius"/>
    </source>
</evidence>
<comment type="caution">
    <text evidence="11">The sequence shown here is derived from an EMBL/GenBank/DDBJ whole genome shotgun (WGS) entry which is preliminary data.</text>
</comment>
<sequence>MNVRESISLALGSLRNNKMRSFLTLLGIIMGIASVIAILTLGHSLQTQANQAVVSSGANDLNIQVKPRPSEDEKNAPSNPMGGYGMMGGSSEPPTGSSLISIDDINTLKEAMGDNIAGIPLGGQSSYSVDLTYGAETDSSSLVYFINMDYLDLNPKKMIAGRAITQTDIDNKRPVLMISTDQLSLFGGDPVQAVGQEVEVGVGSLNTTYAVVIGVYQPENTGGIFNMSGPGSVYMPYTFEGQLSSMNADGWSYLSVRPAEGKDLAQVKALLQAHLTSMYRSDEKFMAEIMDFSAATQSFNDVLAGISAAISAIAGISLLVGGIGVMNIMLVTVTERTREIGIRKALGATRGAIRLQFVVEAMIVCLVGGILGVLVGGGLGMIGANMLGTFVFPPLSAVALSLGFSLAIGLFFGYYPANKAAKLDPIESLRYE</sequence>
<keyword evidence="4 8" id="KW-1133">Transmembrane helix</keyword>
<evidence type="ECO:0000259" key="9">
    <source>
        <dbReference type="Pfam" id="PF02687"/>
    </source>
</evidence>
<feature type="domain" description="ABC3 transporter permease C-terminal" evidence="9">
    <location>
        <begin position="312"/>
        <end position="425"/>
    </location>
</feature>
<organism evidence="11 12">
    <name type="scientific">Candidatus Rothia avistercoris</name>
    <dbReference type="NCBI Taxonomy" id="2840479"/>
    <lineage>
        <taxon>Bacteria</taxon>
        <taxon>Bacillati</taxon>
        <taxon>Actinomycetota</taxon>
        <taxon>Actinomycetes</taxon>
        <taxon>Micrococcales</taxon>
        <taxon>Micrococcaceae</taxon>
        <taxon>Rothia</taxon>
    </lineage>
</organism>
<reference evidence="11" key="1">
    <citation type="journal article" date="2021" name="PeerJ">
        <title>Extensive microbial diversity within the chicken gut microbiome revealed by metagenomics and culture.</title>
        <authorList>
            <person name="Gilroy R."/>
            <person name="Ravi A."/>
            <person name="Getino M."/>
            <person name="Pursley I."/>
            <person name="Horton D.L."/>
            <person name="Alikhan N.F."/>
            <person name="Baker D."/>
            <person name="Gharbi K."/>
            <person name="Hall N."/>
            <person name="Watson M."/>
            <person name="Adriaenssens E.M."/>
            <person name="Foster-Nyarko E."/>
            <person name="Jarju S."/>
            <person name="Secka A."/>
            <person name="Antonio M."/>
            <person name="Oren A."/>
            <person name="Chaudhuri R.R."/>
            <person name="La Ragione R."/>
            <person name="Hildebrand F."/>
            <person name="Pallen M.J."/>
        </authorList>
    </citation>
    <scope>NUCLEOTIDE SEQUENCE</scope>
    <source>
        <strain evidence="11">ChiHjej10B9-4811</strain>
    </source>
</reference>
<feature type="region of interest" description="Disordered" evidence="7">
    <location>
        <begin position="60"/>
        <end position="100"/>
    </location>
</feature>
<dbReference type="Proteomes" id="UP000823908">
    <property type="component" value="Unassembled WGS sequence"/>
</dbReference>
<feature type="domain" description="MacB-like periplasmic core" evidence="10">
    <location>
        <begin position="21"/>
        <end position="273"/>
    </location>
</feature>
<gene>
    <name evidence="11" type="ORF">H9908_09100</name>
</gene>
<evidence type="ECO:0000313" key="11">
    <source>
        <dbReference type="EMBL" id="HJD52005.1"/>
    </source>
</evidence>
<dbReference type="AlphaFoldDB" id="A0A9D2UGH5"/>
<comment type="similarity">
    <text evidence="6">Belongs to the ABC-4 integral membrane protein family.</text>
</comment>
<feature type="transmembrane region" description="Helical" evidence="8">
    <location>
        <begin position="352"/>
        <end position="375"/>
    </location>
</feature>
<proteinExistence type="inferred from homology"/>